<organism evidence="7 8">
    <name type="scientific">Cutibacterium acnes</name>
    <name type="common">Propionibacterium acnes</name>
    <dbReference type="NCBI Taxonomy" id="1747"/>
    <lineage>
        <taxon>Bacteria</taxon>
        <taxon>Bacillati</taxon>
        <taxon>Actinomycetota</taxon>
        <taxon>Actinomycetes</taxon>
        <taxon>Propionibacteriales</taxon>
        <taxon>Propionibacteriaceae</taxon>
        <taxon>Cutibacterium</taxon>
    </lineage>
</organism>
<feature type="domain" description="ABC transporter" evidence="6">
    <location>
        <begin position="291"/>
        <end position="526"/>
    </location>
</feature>
<dbReference type="PANTHER" id="PTHR43553">
    <property type="entry name" value="HEAVY METAL TRANSPORTER"/>
    <property type="match status" value="1"/>
</dbReference>
<dbReference type="Proteomes" id="UP000256621">
    <property type="component" value="Chromosome"/>
</dbReference>
<comment type="similarity">
    <text evidence="1">Belongs to the ABC transporter superfamily.</text>
</comment>
<dbReference type="RefSeq" id="WP_002525144.1">
    <property type="nucleotide sequence ID" value="NZ_AP019664.1"/>
</dbReference>
<evidence type="ECO:0000256" key="4">
    <source>
        <dbReference type="ARBA" id="ARBA00022840"/>
    </source>
</evidence>
<dbReference type="PANTHER" id="PTHR43553:SF24">
    <property type="entry name" value="ENERGY-COUPLING FACTOR TRANSPORTER ATP-BINDING PROTEIN ECFA1"/>
    <property type="match status" value="1"/>
</dbReference>
<evidence type="ECO:0000256" key="1">
    <source>
        <dbReference type="ARBA" id="ARBA00005417"/>
    </source>
</evidence>
<evidence type="ECO:0000256" key="5">
    <source>
        <dbReference type="SAM" id="MobiDB-lite"/>
    </source>
</evidence>
<dbReference type="AlphaFoldDB" id="A0AAD0QNJ6"/>
<dbReference type="InterPro" id="IPR003439">
    <property type="entry name" value="ABC_transporter-like_ATP-bd"/>
</dbReference>
<dbReference type="SMART" id="SM00382">
    <property type="entry name" value="AAA"/>
    <property type="match status" value="2"/>
</dbReference>
<feature type="domain" description="ABC transporter" evidence="6">
    <location>
        <begin position="5"/>
        <end position="245"/>
    </location>
</feature>
<protein>
    <submittedName>
        <fullName evidence="7">ATP-binding cassette domain-containing protein</fullName>
    </submittedName>
</protein>
<keyword evidence="4 7" id="KW-0067">ATP-binding</keyword>
<dbReference type="InterPro" id="IPR003593">
    <property type="entry name" value="AAA+_ATPase"/>
</dbReference>
<dbReference type="PROSITE" id="PS50893">
    <property type="entry name" value="ABC_TRANSPORTER_2"/>
    <property type="match status" value="2"/>
</dbReference>
<dbReference type="InterPro" id="IPR015856">
    <property type="entry name" value="ABC_transpr_CbiO/EcfA_su"/>
</dbReference>
<feature type="region of interest" description="Disordered" evidence="5">
    <location>
        <begin position="265"/>
        <end position="284"/>
    </location>
</feature>
<dbReference type="InterPro" id="IPR050095">
    <property type="entry name" value="ECF_ABC_transporter_ATP-bd"/>
</dbReference>
<evidence type="ECO:0000256" key="3">
    <source>
        <dbReference type="ARBA" id="ARBA00022741"/>
    </source>
</evidence>
<dbReference type="SUPFAM" id="SSF52540">
    <property type="entry name" value="P-loop containing nucleoside triphosphate hydrolases"/>
    <property type="match status" value="2"/>
</dbReference>
<sequence length="551" mass="58381">MSDVITLSNVSITHPGASTPTLKNINLAVAEGDLTLVVGRTGTGKSTLLGTLNGIVPHFSGGRLDGTVTVAGRDTRTHRPRELADVVGVVGQNPVAGFVTDTVEDEIAYGMEQLGISPSVMRKRVEETLDLMGIADLRRRALLSLSGGQQQRVAIAAVLAAQPRILVLDEPTSALDPTAAQDVLASITTLVHDVGLTVILAEHRLERVMHAADALWWLPGDGSVVQGRPEEVLARADVVPPLAALSRVMGWPTVPLSVREARRRVGPRPGLPRAPQPSEAMTWHGGGDEVLRVETLGVNYGQVCAVDALTTTVERGTITCLMGRNGSGKSSLMWAIQGATKSSGRVLVNHEGSWADPRKADAATARRMVSLVPQSASDLLYLPTVAEECAQADKESEVPAGTTRAILSRLRVELPEDRNPRDMSEGQRLALVLAVQLSSRPDVVLLDEPTRGLDYAMKTELTRIVKGIAAGATGDPAAVLLATHDVEFAATTTDRTIVMATGHIVADGSTRSVCTSSPGFSPQIAKVFHPADVMTIADVERLVNTPAGDRR</sequence>
<dbReference type="PROSITE" id="PS00211">
    <property type="entry name" value="ABC_TRANSPORTER_1"/>
    <property type="match status" value="1"/>
</dbReference>
<evidence type="ECO:0000313" key="7">
    <source>
        <dbReference type="EMBL" id="AXM07576.1"/>
    </source>
</evidence>
<dbReference type="GO" id="GO:0042626">
    <property type="term" value="F:ATPase-coupled transmembrane transporter activity"/>
    <property type="evidence" value="ECO:0007669"/>
    <property type="project" value="TreeGrafter"/>
</dbReference>
<dbReference type="InterPro" id="IPR027417">
    <property type="entry name" value="P-loop_NTPase"/>
</dbReference>
<accession>A0AAD0QNJ6</accession>
<keyword evidence="2" id="KW-0813">Transport</keyword>
<dbReference type="EMBL" id="CP031442">
    <property type="protein sequence ID" value="AXM07576.1"/>
    <property type="molecule type" value="Genomic_DNA"/>
</dbReference>
<evidence type="ECO:0000259" key="6">
    <source>
        <dbReference type="PROSITE" id="PS50893"/>
    </source>
</evidence>
<evidence type="ECO:0000256" key="2">
    <source>
        <dbReference type="ARBA" id="ARBA00022448"/>
    </source>
</evidence>
<dbReference type="Pfam" id="PF00005">
    <property type="entry name" value="ABC_tran"/>
    <property type="match status" value="2"/>
</dbReference>
<dbReference type="GO" id="GO:0005524">
    <property type="term" value="F:ATP binding"/>
    <property type="evidence" value="ECO:0007669"/>
    <property type="project" value="UniProtKB-KW"/>
</dbReference>
<name>A0AAD0QNJ6_CUTAC</name>
<keyword evidence="3" id="KW-0547">Nucleotide-binding</keyword>
<gene>
    <name evidence="7" type="ORF">DXN06_10975</name>
</gene>
<dbReference type="CDD" id="cd03225">
    <property type="entry name" value="ABC_cobalt_CbiO_domain1"/>
    <property type="match status" value="1"/>
</dbReference>
<dbReference type="Gene3D" id="3.40.50.300">
    <property type="entry name" value="P-loop containing nucleotide triphosphate hydrolases"/>
    <property type="match status" value="2"/>
</dbReference>
<reference evidence="7 8" key="1">
    <citation type="submission" date="2018-08" db="EMBL/GenBank/DDBJ databases">
        <title>Genome sequencing of Cutibacterium acnes KCOM 1315.</title>
        <authorList>
            <person name="Kook J.-K."/>
            <person name="Park S.-N."/>
            <person name="Lim Y.K."/>
        </authorList>
    </citation>
    <scope>NUCLEOTIDE SEQUENCE [LARGE SCALE GENOMIC DNA]</scope>
    <source>
        <strain evidence="7 8">KCOM 1315</strain>
    </source>
</reference>
<evidence type="ECO:0000313" key="8">
    <source>
        <dbReference type="Proteomes" id="UP000256621"/>
    </source>
</evidence>
<dbReference type="InterPro" id="IPR017871">
    <property type="entry name" value="ABC_transporter-like_CS"/>
</dbReference>
<dbReference type="GO" id="GO:0043190">
    <property type="term" value="C:ATP-binding cassette (ABC) transporter complex"/>
    <property type="evidence" value="ECO:0007669"/>
    <property type="project" value="TreeGrafter"/>
</dbReference>
<proteinExistence type="inferred from homology"/>
<dbReference type="GO" id="GO:0016887">
    <property type="term" value="F:ATP hydrolysis activity"/>
    <property type="evidence" value="ECO:0007669"/>
    <property type="project" value="InterPro"/>
</dbReference>